<feature type="region of interest" description="Disordered" evidence="1">
    <location>
        <begin position="103"/>
        <end position="156"/>
    </location>
</feature>
<accession>A0A7J6L8C6</accession>
<evidence type="ECO:0000256" key="1">
    <source>
        <dbReference type="SAM" id="MobiDB-lite"/>
    </source>
</evidence>
<dbReference type="Proteomes" id="UP000591131">
    <property type="component" value="Unassembled WGS sequence"/>
</dbReference>
<protein>
    <submittedName>
        <fullName evidence="2">Uncharacterized protein</fullName>
    </submittedName>
</protein>
<dbReference type="OrthoDB" id="447208at2759"/>
<keyword evidence="3" id="KW-1185">Reference proteome</keyword>
<dbReference type="EMBL" id="JAAPAO010000656">
    <property type="protein sequence ID" value="KAF4655441.1"/>
    <property type="molecule type" value="Genomic_DNA"/>
</dbReference>
<reference evidence="2 3" key="1">
    <citation type="submission" date="2020-04" db="EMBL/GenBank/DDBJ databases">
        <title>Perkinsus chesapeaki whole genome sequence.</title>
        <authorList>
            <person name="Bogema D.R."/>
        </authorList>
    </citation>
    <scope>NUCLEOTIDE SEQUENCE [LARGE SCALE GENOMIC DNA]</scope>
    <source>
        <strain evidence="2">ATCC PRA-425</strain>
    </source>
</reference>
<gene>
    <name evidence="2" type="ORF">FOL47_009427</name>
</gene>
<sequence>MMYTGLGISGDEDFTVAPDNYLYYRHGGDAVYRKPLDDPTAQGELYAGGCGCGMNDNQVCTAGYGNLVYYTPDGSSSGQLVMQDYNDEVNFRFLGFCPCKPSTTTTTSHTTAGVETTTATTEQSTTTRTEPTTSEIKTTSASTTEPQTTTQSSTTVTSPATSTWFSTSSSEHCDAYCASITPGSYCKYWQIPSVCQGNGMACTCGESSTTMTPVSTTTVAHETTSVSTSAGATCAAGDAYCSSLREGSYCKYWGIPSVCSVTNAHCTCGAATTTASTVSTTGATTTAQEATTTTQTTPTSDLTCDAYCASIMTGSYCKYWQIPSVCSGSNKPCECIV</sequence>
<proteinExistence type="predicted"/>
<comment type="caution">
    <text evidence="2">The sequence shown here is derived from an EMBL/GenBank/DDBJ whole genome shotgun (WGS) entry which is preliminary data.</text>
</comment>
<name>A0A7J6L8C6_PERCH</name>
<evidence type="ECO:0000313" key="2">
    <source>
        <dbReference type="EMBL" id="KAF4655441.1"/>
    </source>
</evidence>
<dbReference type="AlphaFoldDB" id="A0A7J6L8C6"/>
<evidence type="ECO:0000313" key="3">
    <source>
        <dbReference type="Proteomes" id="UP000591131"/>
    </source>
</evidence>
<organism evidence="2 3">
    <name type="scientific">Perkinsus chesapeaki</name>
    <name type="common">Clam parasite</name>
    <name type="synonym">Perkinsus andrewsi</name>
    <dbReference type="NCBI Taxonomy" id="330153"/>
    <lineage>
        <taxon>Eukaryota</taxon>
        <taxon>Sar</taxon>
        <taxon>Alveolata</taxon>
        <taxon>Perkinsozoa</taxon>
        <taxon>Perkinsea</taxon>
        <taxon>Perkinsida</taxon>
        <taxon>Perkinsidae</taxon>
        <taxon>Perkinsus</taxon>
    </lineage>
</organism>